<evidence type="ECO:0000256" key="1">
    <source>
        <dbReference type="SAM" id="SignalP"/>
    </source>
</evidence>
<evidence type="ECO:0008006" key="11">
    <source>
        <dbReference type="Google" id="ProtNLM"/>
    </source>
</evidence>
<dbReference type="Proteomes" id="UP000663870">
    <property type="component" value="Unassembled WGS sequence"/>
</dbReference>
<feature type="signal peptide" evidence="1">
    <location>
        <begin position="1"/>
        <end position="23"/>
    </location>
</feature>
<protein>
    <recommendedName>
        <fullName evidence="11">Cupin 2 conserved barrel domain-containing protein</fullName>
    </recommendedName>
</protein>
<dbReference type="EMBL" id="CAJNOL010002537">
    <property type="protein sequence ID" value="CAF1510020.1"/>
    <property type="molecule type" value="Genomic_DNA"/>
</dbReference>
<organism evidence="2 9">
    <name type="scientific">Rotaria sordida</name>
    <dbReference type="NCBI Taxonomy" id="392033"/>
    <lineage>
        <taxon>Eukaryota</taxon>
        <taxon>Metazoa</taxon>
        <taxon>Spiralia</taxon>
        <taxon>Gnathifera</taxon>
        <taxon>Rotifera</taxon>
        <taxon>Eurotatoria</taxon>
        <taxon>Bdelloidea</taxon>
        <taxon>Philodinida</taxon>
        <taxon>Philodinidae</taxon>
        <taxon>Rotaria</taxon>
    </lineage>
</organism>
<evidence type="ECO:0000313" key="2">
    <source>
        <dbReference type="EMBL" id="CAF1161175.1"/>
    </source>
</evidence>
<dbReference type="InterPro" id="IPR011051">
    <property type="entry name" value="RmlC_Cupin_sf"/>
</dbReference>
<dbReference type="EMBL" id="CAJOBE010002927">
    <property type="protein sequence ID" value="CAF3851248.1"/>
    <property type="molecule type" value="Genomic_DNA"/>
</dbReference>
<reference evidence="2" key="1">
    <citation type="submission" date="2021-02" db="EMBL/GenBank/DDBJ databases">
        <authorList>
            <person name="Nowell W R."/>
        </authorList>
    </citation>
    <scope>NUCLEOTIDE SEQUENCE</scope>
</reference>
<keyword evidence="1" id="KW-0732">Signal</keyword>
<gene>
    <name evidence="8" type="ORF">FNK824_LOCUS17941</name>
    <name evidence="5" type="ORF">JXQ802_LOCUS40927</name>
    <name evidence="6" type="ORF">JXQ802_LOCUS40937</name>
    <name evidence="7" type="ORF">OTI717_LOCUS12269</name>
    <name evidence="2" type="ORF">PYM288_LOCUS22753</name>
    <name evidence="3" type="ORF">RFH988_LOCUS30227</name>
    <name evidence="4" type="ORF">SEV965_LOCUS29241</name>
</gene>
<dbReference type="Proteomes" id="UP000663882">
    <property type="component" value="Unassembled WGS sequence"/>
</dbReference>
<dbReference type="OrthoDB" id="5193696at2759"/>
<feature type="chain" id="PRO_5036225998" description="Cupin 2 conserved barrel domain-containing protein" evidence="1">
    <location>
        <begin position="24"/>
        <end position="221"/>
    </location>
</feature>
<dbReference type="EMBL" id="CAJNOL010002534">
    <property type="protein sequence ID" value="CAF1509824.1"/>
    <property type="molecule type" value="Genomic_DNA"/>
</dbReference>
<evidence type="ECO:0000313" key="6">
    <source>
        <dbReference type="EMBL" id="CAF1510020.1"/>
    </source>
</evidence>
<dbReference type="EMBL" id="CAJNOH010000997">
    <property type="protein sequence ID" value="CAF1161175.1"/>
    <property type="molecule type" value="Genomic_DNA"/>
</dbReference>
<dbReference type="InterPro" id="IPR014710">
    <property type="entry name" value="RmlC-like_jellyroll"/>
</dbReference>
<evidence type="ECO:0000313" key="9">
    <source>
        <dbReference type="Proteomes" id="UP000663854"/>
    </source>
</evidence>
<evidence type="ECO:0000313" key="3">
    <source>
        <dbReference type="EMBL" id="CAF1310645.1"/>
    </source>
</evidence>
<dbReference type="Proteomes" id="UP000663823">
    <property type="component" value="Unassembled WGS sequence"/>
</dbReference>
<dbReference type="Proteomes" id="UP000663874">
    <property type="component" value="Unassembled WGS sequence"/>
</dbReference>
<keyword evidence="10" id="KW-1185">Reference proteome</keyword>
<dbReference type="Proteomes" id="UP000663889">
    <property type="component" value="Unassembled WGS sequence"/>
</dbReference>
<dbReference type="EMBL" id="CAJOAX010001224">
    <property type="protein sequence ID" value="CAF3696991.1"/>
    <property type="molecule type" value="Genomic_DNA"/>
</dbReference>
<dbReference type="Gene3D" id="2.60.120.10">
    <property type="entry name" value="Jelly Rolls"/>
    <property type="match status" value="1"/>
</dbReference>
<sequence>MLTNIIIIIIIFNVFCNIQFTSQISLQSTHNNQSITSISTVDNQYRGAAVHTIITDNHIAKKLNKLDSRTIGFTTETSTSNNQSSFIPPFQTKRLPCNPDVVAPDGSLVRNLLTTIGGSMAQFSLPPGMTSNAVEHRTVSEIWYFLSGHGEFWRKQNDREEIVTVGANVCITIPVGTQFQFRTIGRRTLVAVAITMPPWPGGNEAMLRQGIWNPSVVGTGH</sequence>
<proteinExistence type="predicted"/>
<evidence type="ECO:0000313" key="4">
    <source>
        <dbReference type="EMBL" id="CAF1358330.1"/>
    </source>
</evidence>
<accession>A0A814TFU7</accession>
<dbReference type="AlphaFoldDB" id="A0A814TFU7"/>
<dbReference type="SUPFAM" id="SSF51182">
    <property type="entry name" value="RmlC-like cupins"/>
    <property type="match status" value="1"/>
</dbReference>
<dbReference type="EMBL" id="CAJNOO010002983">
    <property type="protein sequence ID" value="CAF1310645.1"/>
    <property type="molecule type" value="Genomic_DNA"/>
</dbReference>
<evidence type="ECO:0000313" key="8">
    <source>
        <dbReference type="EMBL" id="CAF3851248.1"/>
    </source>
</evidence>
<evidence type="ECO:0000313" key="7">
    <source>
        <dbReference type="EMBL" id="CAF3696991.1"/>
    </source>
</evidence>
<dbReference type="EMBL" id="CAJNOU010002915">
    <property type="protein sequence ID" value="CAF1358330.1"/>
    <property type="molecule type" value="Genomic_DNA"/>
</dbReference>
<evidence type="ECO:0000313" key="10">
    <source>
        <dbReference type="Proteomes" id="UP000663870"/>
    </source>
</evidence>
<comment type="caution">
    <text evidence="2">The sequence shown here is derived from an EMBL/GenBank/DDBJ whole genome shotgun (WGS) entry which is preliminary data.</text>
</comment>
<dbReference type="Proteomes" id="UP000663854">
    <property type="component" value="Unassembled WGS sequence"/>
</dbReference>
<name>A0A814TFU7_9BILA</name>
<evidence type="ECO:0000313" key="5">
    <source>
        <dbReference type="EMBL" id="CAF1509824.1"/>
    </source>
</evidence>